<dbReference type="InterPro" id="IPR027417">
    <property type="entry name" value="P-loop_NTPase"/>
</dbReference>
<dbReference type="EC" id="2.8.2.-" evidence="9"/>
<keyword evidence="4" id="KW-0812">Transmembrane</keyword>
<evidence type="ECO:0000313" key="12">
    <source>
        <dbReference type="Proteomes" id="UP000014760"/>
    </source>
</evidence>
<dbReference type="GO" id="GO:0008146">
    <property type="term" value="F:sulfotransferase activity"/>
    <property type="evidence" value="ECO:0007669"/>
    <property type="project" value="InterPro"/>
</dbReference>
<organism evidence="10">
    <name type="scientific">Capitella teleta</name>
    <name type="common">Polychaete worm</name>
    <dbReference type="NCBI Taxonomy" id="283909"/>
    <lineage>
        <taxon>Eukaryota</taxon>
        <taxon>Metazoa</taxon>
        <taxon>Spiralia</taxon>
        <taxon>Lophotrochozoa</taxon>
        <taxon>Annelida</taxon>
        <taxon>Polychaeta</taxon>
        <taxon>Sedentaria</taxon>
        <taxon>Scolecida</taxon>
        <taxon>Capitellidae</taxon>
        <taxon>Capitella</taxon>
    </lineage>
</organism>
<dbReference type="Pfam" id="PF03567">
    <property type="entry name" value="Sulfotransfer_2"/>
    <property type="match status" value="1"/>
</dbReference>
<evidence type="ECO:0000313" key="10">
    <source>
        <dbReference type="EMBL" id="ELU07795.1"/>
    </source>
</evidence>
<dbReference type="GO" id="GO:0000139">
    <property type="term" value="C:Golgi membrane"/>
    <property type="evidence" value="ECO:0007669"/>
    <property type="project" value="UniProtKB-SubCell"/>
</dbReference>
<reference evidence="10 12" key="2">
    <citation type="journal article" date="2013" name="Nature">
        <title>Insights into bilaterian evolution from three spiralian genomes.</title>
        <authorList>
            <person name="Simakov O."/>
            <person name="Marletaz F."/>
            <person name="Cho S.J."/>
            <person name="Edsinger-Gonzales E."/>
            <person name="Havlak P."/>
            <person name="Hellsten U."/>
            <person name="Kuo D.H."/>
            <person name="Larsson T."/>
            <person name="Lv J."/>
            <person name="Arendt D."/>
            <person name="Savage R."/>
            <person name="Osoegawa K."/>
            <person name="de Jong P."/>
            <person name="Grimwood J."/>
            <person name="Chapman J.A."/>
            <person name="Shapiro H."/>
            <person name="Aerts A."/>
            <person name="Otillar R.P."/>
            <person name="Terry A.Y."/>
            <person name="Boore J.L."/>
            <person name="Grigoriev I.V."/>
            <person name="Lindberg D.R."/>
            <person name="Seaver E.C."/>
            <person name="Weisblat D.A."/>
            <person name="Putnam N.H."/>
            <person name="Rokhsar D.S."/>
        </authorList>
    </citation>
    <scope>NUCLEOTIDE SEQUENCE</scope>
    <source>
        <strain evidence="10 12">I ESC-2004</strain>
    </source>
</reference>
<evidence type="ECO:0000256" key="7">
    <source>
        <dbReference type="ARBA" id="ARBA00023136"/>
    </source>
</evidence>
<dbReference type="Gene3D" id="3.40.50.300">
    <property type="entry name" value="P-loop containing nucleotide triphosphate hydrolases"/>
    <property type="match status" value="1"/>
</dbReference>
<dbReference type="OrthoDB" id="2019940at2759"/>
<name>R7UNJ1_CAPTE</name>
<proteinExistence type="inferred from homology"/>
<evidence type="ECO:0000256" key="9">
    <source>
        <dbReference type="RuleBase" id="RU364020"/>
    </source>
</evidence>
<evidence type="ECO:0000256" key="5">
    <source>
        <dbReference type="ARBA" id="ARBA00022989"/>
    </source>
</evidence>
<keyword evidence="6 9" id="KW-0333">Golgi apparatus</keyword>
<keyword evidence="12" id="KW-1185">Reference proteome</keyword>
<keyword evidence="7" id="KW-0472">Membrane</keyword>
<evidence type="ECO:0000256" key="2">
    <source>
        <dbReference type="ARBA" id="ARBA00006339"/>
    </source>
</evidence>
<reference evidence="12" key="1">
    <citation type="submission" date="2012-12" db="EMBL/GenBank/DDBJ databases">
        <authorList>
            <person name="Hellsten U."/>
            <person name="Grimwood J."/>
            <person name="Chapman J.A."/>
            <person name="Shapiro H."/>
            <person name="Aerts A."/>
            <person name="Otillar R.P."/>
            <person name="Terry A.Y."/>
            <person name="Boore J.L."/>
            <person name="Simakov O."/>
            <person name="Marletaz F."/>
            <person name="Cho S.-J."/>
            <person name="Edsinger-Gonzales E."/>
            <person name="Havlak P."/>
            <person name="Kuo D.-H."/>
            <person name="Larsson T."/>
            <person name="Lv J."/>
            <person name="Arendt D."/>
            <person name="Savage R."/>
            <person name="Osoegawa K."/>
            <person name="de Jong P."/>
            <person name="Lindberg D.R."/>
            <person name="Seaver E.C."/>
            <person name="Weisblat D.A."/>
            <person name="Putnam N.H."/>
            <person name="Grigoriev I.V."/>
            <person name="Rokhsar D.S."/>
        </authorList>
    </citation>
    <scope>NUCLEOTIDE SEQUENCE</scope>
    <source>
        <strain evidence="12">I ESC-2004</strain>
    </source>
</reference>
<dbReference type="EMBL" id="KB299619">
    <property type="protein sequence ID" value="ELU07795.1"/>
    <property type="molecule type" value="Genomic_DNA"/>
</dbReference>
<dbReference type="InterPro" id="IPR005331">
    <property type="entry name" value="Sulfotransferase"/>
</dbReference>
<evidence type="ECO:0000313" key="11">
    <source>
        <dbReference type="EnsemblMetazoa" id="CapteP221358"/>
    </source>
</evidence>
<evidence type="ECO:0000256" key="1">
    <source>
        <dbReference type="ARBA" id="ARBA00004323"/>
    </source>
</evidence>
<comment type="similarity">
    <text evidence="2 9">Belongs to the sulfotransferase 2 family.</text>
</comment>
<evidence type="ECO:0000256" key="4">
    <source>
        <dbReference type="ARBA" id="ARBA00022692"/>
    </source>
</evidence>
<dbReference type="AlphaFoldDB" id="R7UNJ1"/>
<sequence length="345" mass="40232">MAILKIRFSRVCVFLVLCLLVIHVVRLVILKPQRIPRDQSDDADFLLLSGHHAAGRDAVKSPFESEEPECSTGPRIHRLQEWCRPRKKPVKLTMVTWRNLYVDHEHELLFCEVPKAGASTLKKLLIQAAPLFLPNSSVPRNIHRSLEKFNITHPKQSIDALQPILRKYFKFVVVRHPITRLLSAYKDKFYDTTFLPKISRHIVKNYRQKHKNAERDSSLHPQRPTWVEFADFVGTEYSNVSERHWKTVMELCSPCLIGYDAILKLETLERDVPVVIKHISQHKMVISHENESRGVEGKDSQSYLRELSQSVIEKLQNVYRHDLDLFGYRFNESAIPDCYDDRCIC</sequence>
<comment type="subcellular location">
    <subcellularLocation>
        <location evidence="1 9">Golgi apparatus membrane</location>
        <topology evidence="1 9">Single-pass type II membrane protein</topology>
    </subcellularLocation>
</comment>
<dbReference type="InterPro" id="IPR018011">
    <property type="entry name" value="Carb_sulfotrans_8-10"/>
</dbReference>
<keyword evidence="5" id="KW-1133">Transmembrane helix</keyword>
<evidence type="ECO:0000256" key="8">
    <source>
        <dbReference type="ARBA" id="ARBA00023180"/>
    </source>
</evidence>
<reference evidence="11" key="3">
    <citation type="submission" date="2015-06" db="UniProtKB">
        <authorList>
            <consortium name="EnsemblMetazoa"/>
        </authorList>
    </citation>
    <scope>IDENTIFICATION</scope>
</reference>
<evidence type="ECO:0000256" key="3">
    <source>
        <dbReference type="ARBA" id="ARBA00022679"/>
    </source>
</evidence>
<dbReference type="EnsemblMetazoa" id="CapteT221358">
    <property type="protein sequence ID" value="CapteP221358"/>
    <property type="gene ID" value="CapteG221358"/>
</dbReference>
<dbReference type="HOGENOM" id="CLU_043398_1_2_1"/>
<dbReference type="STRING" id="283909.R7UNJ1"/>
<dbReference type="EMBL" id="AMQN01001115">
    <property type="status" value="NOT_ANNOTATED_CDS"/>
    <property type="molecule type" value="Genomic_DNA"/>
</dbReference>
<evidence type="ECO:0000256" key="6">
    <source>
        <dbReference type="ARBA" id="ARBA00023034"/>
    </source>
</evidence>
<dbReference type="PANTHER" id="PTHR12137">
    <property type="entry name" value="CARBOHYDRATE SULFOTRANSFERASE"/>
    <property type="match status" value="1"/>
</dbReference>
<accession>R7UNJ1</accession>
<keyword evidence="3 9" id="KW-0808">Transferase</keyword>
<dbReference type="SUPFAM" id="SSF52540">
    <property type="entry name" value="P-loop containing nucleoside triphosphate hydrolases"/>
    <property type="match status" value="1"/>
</dbReference>
<keyword evidence="8 9" id="KW-0325">Glycoprotein</keyword>
<gene>
    <name evidence="10" type="ORF">CAPTEDRAFT_221358</name>
</gene>
<keyword evidence="9" id="KW-0735">Signal-anchor</keyword>
<keyword evidence="9" id="KW-0119">Carbohydrate metabolism</keyword>
<dbReference type="OMA" id="RWRHSNG"/>
<dbReference type="GO" id="GO:0016051">
    <property type="term" value="P:carbohydrate biosynthetic process"/>
    <property type="evidence" value="ECO:0007669"/>
    <property type="project" value="InterPro"/>
</dbReference>
<protein>
    <recommendedName>
        <fullName evidence="9">Carbohydrate sulfotransferase</fullName>
        <ecNumber evidence="9">2.8.2.-</ecNumber>
    </recommendedName>
</protein>
<dbReference type="PANTHER" id="PTHR12137:SF54">
    <property type="entry name" value="CARBOHYDRATE SULFOTRANSFERASE"/>
    <property type="match status" value="1"/>
</dbReference>
<dbReference type="Proteomes" id="UP000014760">
    <property type="component" value="Unassembled WGS sequence"/>
</dbReference>